<evidence type="ECO:0000313" key="1">
    <source>
        <dbReference type="EMBL" id="MBE8715880.1"/>
    </source>
</evidence>
<organism evidence="1 2">
    <name type="scientific">Cellvibrio polysaccharolyticus</name>
    <dbReference type="NCBI Taxonomy" id="2082724"/>
    <lineage>
        <taxon>Bacteria</taxon>
        <taxon>Pseudomonadati</taxon>
        <taxon>Pseudomonadota</taxon>
        <taxon>Gammaproteobacteria</taxon>
        <taxon>Cellvibrionales</taxon>
        <taxon>Cellvibrionaceae</taxon>
        <taxon>Cellvibrio</taxon>
    </lineage>
</organism>
<dbReference type="AlphaFoldDB" id="A0A928V2B9"/>
<gene>
    <name evidence="1" type="ORF">C4F51_01590</name>
</gene>
<dbReference type="EMBL" id="PRDL01000001">
    <property type="protein sequence ID" value="MBE8715880.1"/>
    <property type="molecule type" value="Genomic_DNA"/>
</dbReference>
<reference evidence="1" key="1">
    <citation type="submission" date="2018-07" db="EMBL/GenBank/DDBJ databases">
        <title>Genome assembly of strain Ka43.</title>
        <authorList>
            <person name="Kukolya J."/>
            <person name="Nagy I."/>
            <person name="Horvath B."/>
            <person name="Toth A."/>
        </authorList>
    </citation>
    <scope>NUCLEOTIDE SEQUENCE</scope>
    <source>
        <strain evidence="1">KB43</strain>
    </source>
</reference>
<dbReference type="Pfam" id="PF22817">
    <property type="entry name" value="ApeP-like"/>
    <property type="match status" value="1"/>
</dbReference>
<sequence length="149" mass="16416">MIDIQDVIPHRPPMRLIDRLHSQAAMQVTTTAQVNPQSGFYDAAAGGVPAWVGLEYMAQTAAVWIGLRDHQAGRTPEPAFLVSARQYQAYEPVFPAGSHFFIDVSVKLMDANIVSFVGKIYDDSGKVWADALFTAFRPDDVQAYLQGES</sequence>
<protein>
    <recommendedName>
        <fullName evidence="3">3-hydroxylacyl-ACP dehydratase</fullName>
    </recommendedName>
</protein>
<evidence type="ECO:0008006" key="3">
    <source>
        <dbReference type="Google" id="ProtNLM"/>
    </source>
</evidence>
<name>A0A928V2B9_9GAMM</name>
<dbReference type="InterPro" id="IPR029069">
    <property type="entry name" value="HotDog_dom_sf"/>
</dbReference>
<dbReference type="Gene3D" id="3.10.129.10">
    <property type="entry name" value="Hotdog Thioesterase"/>
    <property type="match status" value="1"/>
</dbReference>
<dbReference type="InterPro" id="IPR016776">
    <property type="entry name" value="ApeP-like_dehydratase"/>
</dbReference>
<dbReference type="SUPFAM" id="SSF54637">
    <property type="entry name" value="Thioesterase/thiol ester dehydrase-isomerase"/>
    <property type="match status" value="1"/>
</dbReference>
<comment type="caution">
    <text evidence="1">The sequence shown here is derived from an EMBL/GenBank/DDBJ whole genome shotgun (WGS) entry which is preliminary data.</text>
</comment>
<keyword evidence="2" id="KW-1185">Reference proteome</keyword>
<dbReference type="Proteomes" id="UP000652567">
    <property type="component" value="Unassembled WGS sequence"/>
</dbReference>
<evidence type="ECO:0000313" key="2">
    <source>
        <dbReference type="Proteomes" id="UP000652567"/>
    </source>
</evidence>
<accession>A0A928V2B9</accession>
<proteinExistence type="predicted"/>
<dbReference type="RefSeq" id="WP_193906565.1">
    <property type="nucleotide sequence ID" value="NZ_PRDL01000001.1"/>
</dbReference>